<gene>
    <name evidence="2" type="ORF">ALECFALPRED_006521</name>
</gene>
<dbReference type="EMBL" id="CAJPDR010000415">
    <property type="protein sequence ID" value="CAF9935691.1"/>
    <property type="molecule type" value="Genomic_DNA"/>
</dbReference>
<reference evidence="2" key="1">
    <citation type="submission" date="2021-03" db="EMBL/GenBank/DDBJ databases">
        <authorList>
            <person name="Tagirdzhanova G."/>
        </authorList>
    </citation>
    <scope>NUCLEOTIDE SEQUENCE</scope>
</reference>
<dbReference type="Pfam" id="PF06985">
    <property type="entry name" value="HET"/>
    <property type="match status" value="1"/>
</dbReference>
<dbReference type="Proteomes" id="UP000664203">
    <property type="component" value="Unassembled WGS sequence"/>
</dbReference>
<sequence length="130" mass="14450">MEVSRQKETKNRQCCGVQLYEYQPLERTSQPGGQFRLLTLFPGQKGSRIRCSLQTASLASPPQHEALSSTWGNPKGPASTVFVKGNPNGVHTIKFDGSYATITSNLKAALQHLRYRSEPRALWMDALCIN</sequence>
<dbReference type="PANTHER" id="PTHR24148:SF64">
    <property type="entry name" value="HETEROKARYON INCOMPATIBILITY DOMAIN-CONTAINING PROTEIN"/>
    <property type="match status" value="1"/>
</dbReference>
<dbReference type="AlphaFoldDB" id="A0A8H3G9Y8"/>
<keyword evidence="3" id="KW-1185">Reference proteome</keyword>
<protein>
    <recommendedName>
        <fullName evidence="1">Heterokaryon incompatibility domain-containing protein</fullName>
    </recommendedName>
</protein>
<dbReference type="InterPro" id="IPR052895">
    <property type="entry name" value="HetReg/Transcr_Mod"/>
</dbReference>
<evidence type="ECO:0000313" key="2">
    <source>
        <dbReference type="EMBL" id="CAF9935691.1"/>
    </source>
</evidence>
<accession>A0A8H3G9Y8</accession>
<evidence type="ECO:0000259" key="1">
    <source>
        <dbReference type="Pfam" id="PF06985"/>
    </source>
</evidence>
<name>A0A8H3G9Y8_9LECA</name>
<dbReference type="OrthoDB" id="3553147at2759"/>
<dbReference type="PANTHER" id="PTHR24148">
    <property type="entry name" value="ANKYRIN REPEAT DOMAIN-CONTAINING PROTEIN 39 HOMOLOG-RELATED"/>
    <property type="match status" value="1"/>
</dbReference>
<dbReference type="InterPro" id="IPR010730">
    <property type="entry name" value="HET"/>
</dbReference>
<organism evidence="2 3">
    <name type="scientific">Alectoria fallacina</name>
    <dbReference type="NCBI Taxonomy" id="1903189"/>
    <lineage>
        <taxon>Eukaryota</taxon>
        <taxon>Fungi</taxon>
        <taxon>Dikarya</taxon>
        <taxon>Ascomycota</taxon>
        <taxon>Pezizomycotina</taxon>
        <taxon>Lecanoromycetes</taxon>
        <taxon>OSLEUM clade</taxon>
        <taxon>Lecanoromycetidae</taxon>
        <taxon>Lecanorales</taxon>
        <taxon>Lecanorineae</taxon>
        <taxon>Parmeliaceae</taxon>
        <taxon>Alectoria</taxon>
    </lineage>
</organism>
<comment type="caution">
    <text evidence="2">The sequence shown here is derived from an EMBL/GenBank/DDBJ whole genome shotgun (WGS) entry which is preliminary data.</text>
</comment>
<proteinExistence type="predicted"/>
<evidence type="ECO:0000313" key="3">
    <source>
        <dbReference type="Proteomes" id="UP000664203"/>
    </source>
</evidence>
<feature type="domain" description="Heterokaryon incompatibility" evidence="1">
    <location>
        <begin position="65"/>
        <end position="130"/>
    </location>
</feature>